<dbReference type="AlphaFoldDB" id="A0A3P7IP65"/>
<sequence>MEKFFHVQFDPKTKEQLEKEKKEMQDPKFYIRRMNNETKEALDQLKKDYIPKKGQVAAGFTSTTMTPITKQKAAVLSDEAVRYVFQKSCFNKA</sequence>
<dbReference type="Proteomes" id="UP000270094">
    <property type="component" value="Unassembled WGS sequence"/>
</dbReference>
<keyword evidence="2" id="KW-1185">Reference proteome</keyword>
<evidence type="ECO:0000313" key="1">
    <source>
        <dbReference type="EMBL" id="VDM68759.1"/>
    </source>
</evidence>
<proteinExistence type="predicted"/>
<gene>
    <name evidence="1" type="ORF">SVUK_LOCUS3757</name>
</gene>
<evidence type="ECO:0000313" key="2">
    <source>
        <dbReference type="Proteomes" id="UP000270094"/>
    </source>
</evidence>
<organism evidence="1 2">
    <name type="scientific">Strongylus vulgaris</name>
    <name type="common">Blood worm</name>
    <dbReference type="NCBI Taxonomy" id="40348"/>
    <lineage>
        <taxon>Eukaryota</taxon>
        <taxon>Metazoa</taxon>
        <taxon>Ecdysozoa</taxon>
        <taxon>Nematoda</taxon>
        <taxon>Chromadorea</taxon>
        <taxon>Rhabditida</taxon>
        <taxon>Rhabditina</taxon>
        <taxon>Rhabditomorpha</taxon>
        <taxon>Strongyloidea</taxon>
        <taxon>Strongylidae</taxon>
        <taxon>Strongylus</taxon>
    </lineage>
</organism>
<protein>
    <submittedName>
        <fullName evidence="1">Uncharacterized protein</fullName>
    </submittedName>
</protein>
<accession>A0A3P7IP65</accession>
<reference evidence="1 2" key="1">
    <citation type="submission" date="2018-11" db="EMBL/GenBank/DDBJ databases">
        <authorList>
            <consortium name="Pathogen Informatics"/>
        </authorList>
    </citation>
    <scope>NUCLEOTIDE SEQUENCE [LARGE SCALE GENOMIC DNA]</scope>
</reference>
<name>A0A3P7IP65_STRVU</name>
<dbReference type="EMBL" id="UYYB01009898">
    <property type="protein sequence ID" value="VDM68759.1"/>
    <property type="molecule type" value="Genomic_DNA"/>
</dbReference>